<dbReference type="AlphaFoldDB" id="A0A6B0SSN5"/>
<proteinExistence type="predicted"/>
<name>A0A6B0SSN5_9EURY</name>
<gene>
    <name evidence="1" type="ORF">GRX66_16145</name>
</gene>
<keyword evidence="2" id="KW-1185">Reference proteome</keyword>
<comment type="caution">
    <text evidence="1">The sequence shown here is derived from an EMBL/GenBank/DDBJ whole genome shotgun (WGS) entry which is preliminary data.</text>
</comment>
<accession>A0A6B0SSN5</accession>
<reference evidence="1 2" key="1">
    <citation type="submission" date="2019-12" db="EMBL/GenBank/DDBJ databases">
        <title>Isolation and characterization of three novel carbon monoxide-oxidizing members of Halobacteria from salione crusts and soils.</title>
        <authorList>
            <person name="Myers M.R."/>
            <person name="King G.M."/>
        </authorList>
    </citation>
    <scope>NUCLEOTIDE SEQUENCE [LARGE SCALE GENOMIC DNA]</scope>
    <source>
        <strain evidence="1 2">PCN9</strain>
    </source>
</reference>
<dbReference type="Proteomes" id="UP000471521">
    <property type="component" value="Unassembled WGS sequence"/>
</dbReference>
<feature type="non-terminal residue" evidence="1">
    <location>
        <position position="33"/>
    </location>
</feature>
<organism evidence="1 2">
    <name type="scientific">Halobacterium bonnevillei</name>
    <dbReference type="NCBI Taxonomy" id="2692200"/>
    <lineage>
        <taxon>Archaea</taxon>
        <taxon>Methanobacteriati</taxon>
        <taxon>Methanobacteriota</taxon>
        <taxon>Stenosarchaea group</taxon>
        <taxon>Halobacteria</taxon>
        <taxon>Halobacteriales</taxon>
        <taxon>Halobacteriaceae</taxon>
        <taxon>Halobacterium</taxon>
    </lineage>
</organism>
<protein>
    <submittedName>
        <fullName evidence="1">ParA family protein</fullName>
    </submittedName>
</protein>
<dbReference type="EMBL" id="WUUU01000191">
    <property type="protein sequence ID" value="MXR22052.1"/>
    <property type="molecule type" value="Genomic_DNA"/>
</dbReference>
<sequence length="33" mass="3168">MEPRTAALVGVAGGAGTTRLAVETAAVLAREGA</sequence>
<evidence type="ECO:0000313" key="1">
    <source>
        <dbReference type="EMBL" id="MXR22052.1"/>
    </source>
</evidence>
<evidence type="ECO:0000313" key="2">
    <source>
        <dbReference type="Proteomes" id="UP000471521"/>
    </source>
</evidence>